<evidence type="ECO:0000313" key="2">
    <source>
        <dbReference type="Proteomes" id="UP001169862"/>
    </source>
</evidence>
<organism evidence="1 2">
    <name type="scientific">Neptunomonas phycophila</name>
    <dbReference type="NCBI Taxonomy" id="1572645"/>
    <lineage>
        <taxon>Bacteria</taxon>
        <taxon>Pseudomonadati</taxon>
        <taxon>Pseudomonadota</taxon>
        <taxon>Gammaproteobacteria</taxon>
        <taxon>Oceanospirillales</taxon>
        <taxon>Oceanospirillaceae</taxon>
        <taxon>Neptunomonas</taxon>
    </lineage>
</organism>
<dbReference type="PIRSF" id="PIRSF028304">
    <property type="entry name" value="UCP028304"/>
    <property type="match status" value="1"/>
</dbReference>
<dbReference type="Proteomes" id="UP001169862">
    <property type="component" value="Unassembled WGS sequence"/>
</dbReference>
<gene>
    <name evidence="1" type="primary">tssF</name>
    <name evidence="1" type="ORF">Q4490_13570</name>
</gene>
<dbReference type="Pfam" id="PF05947">
    <property type="entry name" value="T6SS_TssF"/>
    <property type="match status" value="1"/>
</dbReference>
<sequence length="608" mass="69396">MKQSLVDYYQRELNYLKRRGEAFADEYPKIAARLQVNDDLARDPHVERIIQGVAFLNARIRKKIEDDFPQLCQSVLDVMYPHYLRPLPSYSIVSFEPEKDLTSRARVKQGSVIEADVDEHFACRFKTVYPTDVLPAKVDKAVLQSYPAQAPNPQQVTDLESVLRLRLSTINSDAVFEKIDFETLRFYIKGNRHYSFALYELIHNHTVTIAVAKNDHDPKAIFLNPEDVLFQVGFNEDEGILPYPEQSFIGYRLLTEYFAYPEKFLFFDLKISESVKLAIEGQQMELFFYFNKSVPDIEATVEAKNFVLNATPIINLYDQFSEPTRLTHKDYEYPLVADARNPDKVEIYSVEGVSITTDQDKIEVVTPFFGIADIPPSETTEARWHSRREEIEFGNTRSQSHLSLINIDPILKEQGEAVVLTQLRCFNGSLPKRLSQTHSQPKLILSSGASAVDRIRTEIPFTDVIRPRLDDDIYWQLLSHLNLNYISLTQGNQGTAALRKILSLYNVTRHQESSSVVDAVAITDVSPATLRIADDRGMPFFCRGSKVEITLDKTKFAGSSPFLFASVIERFLGLYTHINSFVQLSVVLGDKDHELKCWPARAGDQSLL</sequence>
<dbReference type="PANTHER" id="PTHR35370">
    <property type="entry name" value="CYTOPLASMIC PROTEIN-RELATED-RELATED"/>
    <property type="match status" value="1"/>
</dbReference>
<accession>A0AAW7XNS7</accession>
<proteinExistence type="predicted"/>
<dbReference type="EMBL" id="JAUOPG010000009">
    <property type="protein sequence ID" value="MDO6454598.1"/>
    <property type="molecule type" value="Genomic_DNA"/>
</dbReference>
<comment type="caution">
    <text evidence="1">The sequence shown here is derived from an EMBL/GenBank/DDBJ whole genome shotgun (WGS) entry which is preliminary data.</text>
</comment>
<dbReference type="PANTHER" id="PTHR35370:SF1">
    <property type="entry name" value="TYPE VI SECRETION SYSTEM COMPONENT TSSF1"/>
    <property type="match status" value="1"/>
</dbReference>
<dbReference type="RefSeq" id="WP_075171613.1">
    <property type="nucleotide sequence ID" value="NZ_JAHHDZ010000001.1"/>
</dbReference>
<dbReference type="AlphaFoldDB" id="A0AAW7XNS7"/>
<reference evidence="1" key="1">
    <citation type="submission" date="2023-07" db="EMBL/GenBank/DDBJ databases">
        <title>Genome content predicts the carbon catabolic preferences of heterotrophic bacteria.</title>
        <authorList>
            <person name="Gralka M."/>
        </authorList>
    </citation>
    <scope>NUCLEOTIDE SEQUENCE</scope>
    <source>
        <strain evidence="1">I2M16</strain>
    </source>
</reference>
<protein>
    <submittedName>
        <fullName evidence="1">Type VI secretion system baseplate subunit TssF</fullName>
    </submittedName>
</protein>
<evidence type="ECO:0000313" key="1">
    <source>
        <dbReference type="EMBL" id="MDO6454598.1"/>
    </source>
</evidence>
<dbReference type="NCBIfam" id="TIGR03359">
    <property type="entry name" value="VI_chp_6"/>
    <property type="match status" value="1"/>
</dbReference>
<name>A0AAW7XNS7_9GAMM</name>
<dbReference type="InterPro" id="IPR010272">
    <property type="entry name" value="T6SS_TssF"/>
</dbReference>